<accession>A0A9X2B2Q8</accession>
<dbReference type="Pfam" id="PF01636">
    <property type="entry name" value="APH"/>
    <property type="match status" value="1"/>
</dbReference>
<feature type="domain" description="Aminoglycoside phosphotransferase" evidence="2">
    <location>
        <begin position="37"/>
        <end position="243"/>
    </location>
</feature>
<gene>
    <name evidence="3" type="ORF">MUG84_10725</name>
</gene>
<comment type="caution">
    <text evidence="3">The sequence shown here is derived from an EMBL/GenBank/DDBJ whole genome shotgun (WGS) entry which is preliminary data.</text>
</comment>
<dbReference type="Gene3D" id="3.30.200.20">
    <property type="entry name" value="Phosphorylase Kinase, domain 1"/>
    <property type="match status" value="1"/>
</dbReference>
<evidence type="ECO:0000259" key="2">
    <source>
        <dbReference type="Pfam" id="PF01636"/>
    </source>
</evidence>
<dbReference type="SUPFAM" id="SSF56112">
    <property type="entry name" value="Protein kinase-like (PK-like)"/>
    <property type="match status" value="1"/>
</dbReference>
<dbReference type="InterPro" id="IPR050249">
    <property type="entry name" value="Pseudomonas-type_ThrB"/>
</dbReference>
<dbReference type="Proteomes" id="UP001139347">
    <property type="component" value="Unassembled WGS sequence"/>
</dbReference>
<dbReference type="Gene3D" id="3.90.1200.10">
    <property type="match status" value="1"/>
</dbReference>
<dbReference type="InterPro" id="IPR011009">
    <property type="entry name" value="Kinase-like_dom_sf"/>
</dbReference>
<evidence type="ECO:0000256" key="1">
    <source>
        <dbReference type="ARBA" id="ARBA00038240"/>
    </source>
</evidence>
<dbReference type="AlphaFoldDB" id="A0A9X2B2Q8"/>
<evidence type="ECO:0000313" key="3">
    <source>
        <dbReference type="EMBL" id="MCJ8012210.1"/>
    </source>
</evidence>
<dbReference type="GO" id="GO:0019202">
    <property type="term" value="F:amino acid kinase activity"/>
    <property type="evidence" value="ECO:0007669"/>
    <property type="project" value="TreeGrafter"/>
</dbReference>
<comment type="similarity">
    <text evidence="1">Belongs to the pseudomonas-type ThrB family.</text>
</comment>
<reference evidence="3" key="1">
    <citation type="submission" date="2022-04" db="EMBL/GenBank/DDBJ databases">
        <title>Paenibacillus mangrovi sp. nov., a novel endophytic bacterium isolated from bark of Kandelia candel.</title>
        <authorList>
            <person name="Tuo L."/>
        </authorList>
    </citation>
    <scope>NUCLEOTIDE SEQUENCE</scope>
    <source>
        <strain evidence="3">KQZ6P-2</strain>
    </source>
</reference>
<dbReference type="EMBL" id="JALIRP010000004">
    <property type="protein sequence ID" value="MCJ8012210.1"/>
    <property type="molecule type" value="Genomic_DNA"/>
</dbReference>
<name>A0A9X2B2Q8_9BACL</name>
<evidence type="ECO:0000313" key="4">
    <source>
        <dbReference type="Proteomes" id="UP001139347"/>
    </source>
</evidence>
<dbReference type="RefSeq" id="WP_244725002.1">
    <property type="nucleotide sequence ID" value="NZ_JALIRP010000004.1"/>
</dbReference>
<proteinExistence type="inferred from homology"/>
<dbReference type="PANTHER" id="PTHR21064">
    <property type="entry name" value="AMINOGLYCOSIDE PHOSPHOTRANSFERASE DOMAIN-CONTAINING PROTEIN-RELATED"/>
    <property type="match status" value="1"/>
</dbReference>
<dbReference type="InterPro" id="IPR002575">
    <property type="entry name" value="Aminoglycoside_PTrfase"/>
</dbReference>
<keyword evidence="4" id="KW-1185">Reference proteome</keyword>
<organism evidence="3 4">
    <name type="scientific">Paenibacillus mangrovi</name>
    <dbReference type="NCBI Taxonomy" id="2931978"/>
    <lineage>
        <taxon>Bacteria</taxon>
        <taxon>Bacillati</taxon>
        <taxon>Bacillota</taxon>
        <taxon>Bacilli</taxon>
        <taxon>Bacillales</taxon>
        <taxon>Paenibacillaceae</taxon>
        <taxon>Paenibacillus</taxon>
    </lineage>
</organism>
<protein>
    <submittedName>
        <fullName evidence="3">Phosphotransferase</fullName>
    </submittedName>
</protein>
<dbReference type="PANTHER" id="PTHR21064:SF6">
    <property type="entry name" value="AMINOGLYCOSIDE PHOSPHOTRANSFERASE DOMAIN-CONTAINING PROTEIN"/>
    <property type="match status" value="1"/>
</dbReference>
<sequence length="321" mass="37376">MNINGDLIEQDQLHCALEEIYNLSRPIQCNFLRGSFNDHYSIDANGSRFVLRLYKHKKSQIRTNTDVRFELDFLEFLHSQGVPVAFPIRSIKNESLNTVYFNNELRYIALFHHAEGSQIGDINLSDAKIFGKIVAALHKKADQFKSEYSRIKMDQYYLIKEPLEVLEKYIRTLKLSDISFFKTCANFMLERINQLPITSEVFGLIHGDLNPSNIHYSPEHGFKIFDFDHCAYGWRIHDLAVIRLCFDYSTYESILNGYQSVRPLSSIEEKSIDVYSDVLLLRKSKDILDMLEVNKNSKEEKTTVVINAIETLRILNERLLC</sequence>